<dbReference type="PANTHER" id="PTHR30069">
    <property type="entry name" value="TONB-DEPENDENT OUTER MEMBRANE RECEPTOR"/>
    <property type="match status" value="1"/>
</dbReference>
<keyword evidence="5 7" id="KW-0472">Membrane</keyword>
<name>A0AAE6FXI0_MYXXA</name>
<keyword evidence="4 7" id="KW-0812">Transmembrane</keyword>
<sequence>MDTHRRRSARMKGRATIQKRVPGSSKHGRRLWRDRAIAPLVTKKQRSIDNCSTSDIFPGHFHLQPTLEGSGMHLNRVLRETGVVVAAGLLYGSAAFAQSSTIIGTVIDAQSRQPAADVVVTATSPNLQGEQTVVTDAQGNYRIPQLPPGDYTLRFEKEQFKPYARSAIQLRLNRTIRVNVELLPEALGEVVEIVGAPPTIDVGSTTMGVNVDQEFIKRIAVARPGGKGGATRSFESLAELAPGAQNDNYGVSINGSTSPENGYVVDGLSTNDPAFGVNASPLSIEFVQDVNIITGGYMPEFGRSTGGVINAVTRSGSNEFHGSVFANWTPGTLEGTRKQVREEGTVITGLNQLRNLGDFGATLGGPILKDKLWFFAGFAPSFTRYQHTRTLNALRVDDEGNTIKDETDFTVADAIPGSARNYYADSRTIQYMGKLTYLINQDHNVSFALNGTPTSTGGLGKLSVNPQSGGLPGVLATRPGDFGLTETKANTTSLALKYAGAFADKKVLVDANLGWFHQTASTLPGDGSNLGDRTGLAGYSRMVYTTPRALTLFEALPEGQEGACGSTPAEQLLRCPVTGYGVGGPGFMSDQTLDRYQANAKATYLLNALGTHVFKAGVDVELLSFDQVKAYGGGVFFQEGGNYGVAGQGPAVHDARRYGYQTGPDSAVTQFTQVAKTTSTTVGGFLQDSWSIANRVTLNLGVRYDVQALYGGNGDLSLLLGNQWSPRIGAIVDPFANGRAKVFVNFARYYEQVPLNLMDRAFPGENRISARRSLAEPGQGTTTSCDPSSFESQQATCNSDSNLLAIPESSRNVNRFYTGGTVGGTPVDPDIKAQSSDEIVVGAEYEVLANTRLGASYTHKDMNSVIEDMSRDDGNTYFLGNPGSGFAGEFPTPVRNYDNVTVYLNRTFADGWLAQANYTWSRLYGNYPGLFRPETGQLDPNILSDFDLIELLENRTGLLPFDRTHQIKVFGAKEFNISNALSASVGVSYRGSSGTPINYWGSHWAYLQDESFVLPRGAGGRTPWINTIDSNIGVNYRVSKDSVVSFTLDVFNLFNFQGVNTVDQTYTVRDIKPIPGGTPADLEPGNLPGRVEFQDQAPRDEPFGSVDGDVNKNFKNPLSYQAPRQVRFGIRYTF</sequence>
<dbReference type="SUPFAM" id="SSF49452">
    <property type="entry name" value="Starch-binding domain-like"/>
    <property type="match status" value="1"/>
</dbReference>
<dbReference type="GO" id="GO:0044718">
    <property type="term" value="P:siderophore transmembrane transport"/>
    <property type="evidence" value="ECO:0007669"/>
    <property type="project" value="TreeGrafter"/>
</dbReference>
<dbReference type="InterPro" id="IPR039426">
    <property type="entry name" value="TonB-dep_rcpt-like"/>
</dbReference>
<dbReference type="PROSITE" id="PS52016">
    <property type="entry name" value="TONB_DEPENDENT_REC_3"/>
    <property type="match status" value="1"/>
</dbReference>
<gene>
    <name evidence="10" type="ORF">BHS09_07160</name>
</gene>
<dbReference type="AlphaFoldDB" id="A0AAE6FXI0"/>
<keyword evidence="6 7" id="KW-0998">Cell outer membrane</keyword>
<evidence type="ECO:0000256" key="5">
    <source>
        <dbReference type="ARBA" id="ARBA00023136"/>
    </source>
</evidence>
<dbReference type="Gene3D" id="2.40.170.20">
    <property type="entry name" value="TonB-dependent receptor, beta-barrel domain"/>
    <property type="match status" value="1"/>
</dbReference>
<dbReference type="GO" id="GO:0015344">
    <property type="term" value="F:siderophore uptake transmembrane transporter activity"/>
    <property type="evidence" value="ECO:0007669"/>
    <property type="project" value="TreeGrafter"/>
</dbReference>
<evidence type="ECO:0000256" key="4">
    <source>
        <dbReference type="ARBA" id="ARBA00022692"/>
    </source>
</evidence>
<evidence type="ECO:0000256" key="7">
    <source>
        <dbReference type="PROSITE-ProRule" id="PRU01360"/>
    </source>
</evidence>
<dbReference type="EMBL" id="CP017174">
    <property type="protein sequence ID" value="QDE66811.1"/>
    <property type="molecule type" value="Genomic_DNA"/>
</dbReference>
<dbReference type="PANTHER" id="PTHR30069:SF46">
    <property type="entry name" value="OAR PROTEIN"/>
    <property type="match status" value="1"/>
</dbReference>
<evidence type="ECO:0000256" key="8">
    <source>
        <dbReference type="SAM" id="MobiDB-lite"/>
    </source>
</evidence>
<keyword evidence="2 7" id="KW-0813">Transport</keyword>
<evidence type="ECO:0000256" key="2">
    <source>
        <dbReference type="ARBA" id="ARBA00022448"/>
    </source>
</evidence>
<evidence type="ECO:0000256" key="3">
    <source>
        <dbReference type="ARBA" id="ARBA00022452"/>
    </source>
</evidence>
<accession>A0AAE6FXI0</accession>
<reference evidence="10 11" key="1">
    <citation type="journal article" date="2019" name="Science">
        <title>Social genes are selection hotspots in kin groups of a soil microbe.</title>
        <authorList>
            <person name="Wielgoss S."/>
            <person name="Wolfensberger R."/>
            <person name="Sun L."/>
            <person name="Fiegna F."/>
            <person name="Velicer G.J."/>
        </authorList>
    </citation>
    <scope>NUCLEOTIDE SEQUENCE [LARGE SCALE GENOMIC DNA]</scope>
    <source>
        <strain evidence="10 11">MC3.5.9c15</strain>
    </source>
</reference>
<dbReference type="Gene3D" id="2.170.130.10">
    <property type="entry name" value="TonB-dependent receptor, plug domain"/>
    <property type="match status" value="1"/>
</dbReference>
<keyword evidence="10" id="KW-0675">Receptor</keyword>
<evidence type="ECO:0000259" key="9">
    <source>
        <dbReference type="Pfam" id="PF25183"/>
    </source>
</evidence>
<dbReference type="InterPro" id="IPR013784">
    <property type="entry name" value="Carb-bd-like_fold"/>
</dbReference>
<dbReference type="SUPFAM" id="SSF56935">
    <property type="entry name" value="Porins"/>
    <property type="match status" value="1"/>
</dbReference>
<evidence type="ECO:0000256" key="1">
    <source>
        <dbReference type="ARBA" id="ARBA00004571"/>
    </source>
</evidence>
<feature type="region of interest" description="Disordered" evidence="8">
    <location>
        <begin position="772"/>
        <end position="792"/>
    </location>
</feature>
<feature type="compositionally biased region" description="Basic residues" evidence="8">
    <location>
        <begin position="1"/>
        <end position="13"/>
    </location>
</feature>
<feature type="region of interest" description="Disordered" evidence="8">
    <location>
        <begin position="1"/>
        <end position="27"/>
    </location>
</feature>
<comment type="subcellular location">
    <subcellularLocation>
        <location evidence="1 7">Cell outer membrane</location>
        <topology evidence="1 7">Multi-pass membrane protein</topology>
    </subcellularLocation>
</comment>
<protein>
    <submittedName>
        <fullName evidence="10">TonB-dependent receptor</fullName>
    </submittedName>
</protein>
<organism evidence="10 11">
    <name type="scientific">Myxococcus xanthus</name>
    <dbReference type="NCBI Taxonomy" id="34"/>
    <lineage>
        <taxon>Bacteria</taxon>
        <taxon>Pseudomonadati</taxon>
        <taxon>Myxococcota</taxon>
        <taxon>Myxococcia</taxon>
        <taxon>Myxococcales</taxon>
        <taxon>Cystobacterineae</taxon>
        <taxon>Myxococcaceae</taxon>
        <taxon>Myxococcus</taxon>
    </lineage>
</organism>
<dbReference type="InterPro" id="IPR037066">
    <property type="entry name" value="Plug_dom_sf"/>
</dbReference>
<dbReference type="InterPro" id="IPR036942">
    <property type="entry name" value="Beta-barrel_TonB_sf"/>
</dbReference>
<feature type="domain" description="TonB-dependent transporter Oar-like beta-barrel" evidence="9">
    <location>
        <begin position="430"/>
        <end position="709"/>
    </location>
</feature>
<proteinExistence type="inferred from homology"/>
<dbReference type="RefSeq" id="WP_140788502.1">
    <property type="nucleotide sequence ID" value="NZ_CP017169.1"/>
</dbReference>
<dbReference type="GO" id="GO:0030246">
    <property type="term" value="F:carbohydrate binding"/>
    <property type="evidence" value="ECO:0007669"/>
    <property type="project" value="InterPro"/>
</dbReference>
<feature type="domain" description="TonB-dependent transporter Oar-like beta-barrel" evidence="9">
    <location>
        <begin position="312"/>
        <end position="381"/>
    </location>
</feature>
<dbReference type="Pfam" id="PF13620">
    <property type="entry name" value="CarboxypepD_reg"/>
    <property type="match status" value="1"/>
</dbReference>
<dbReference type="InterPro" id="IPR057601">
    <property type="entry name" value="Oar-like_b-barrel"/>
</dbReference>
<evidence type="ECO:0000313" key="10">
    <source>
        <dbReference type="EMBL" id="QDE66811.1"/>
    </source>
</evidence>
<comment type="similarity">
    <text evidence="7">Belongs to the TonB-dependent receptor family.</text>
</comment>
<evidence type="ECO:0000256" key="6">
    <source>
        <dbReference type="ARBA" id="ARBA00023237"/>
    </source>
</evidence>
<evidence type="ECO:0000313" key="11">
    <source>
        <dbReference type="Proteomes" id="UP000320179"/>
    </source>
</evidence>
<dbReference type="Gene3D" id="2.60.40.1120">
    <property type="entry name" value="Carboxypeptidase-like, regulatory domain"/>
    <property type="match status" value="1"/>
</dbReference>
<dbReference type="Pfam" id="PF25183">
    <property type="entry name" value="OMP_b-brl_4"/>
    <property type="match status" value="2"/>
</dbReference>
<feature type="compositionally biased region" description="Polar residues" evidence="8">
    <location>
        <begin position="779"/>
        <end position="792"/>
    </location>
</feature>
<dbReference type="Proteomes" id="UP000320179">
    <property type="component" value="Chromosome"/>
</dbReference>
<keyword evidence="3 7" id="KW-1134">Transmembrane beta strand</keyword>
<dbReference type="GO" id="GO:0009279">
    <property type="term" value="C:cell outer membrane"/>
    <property type="evidence" value="ECO:0007669"/>
    <property type="project" value="UniProtKB-SubCell"/>
</dbReference>